<evidence type="ECO:0000313" key="3">
    <source>
        <dbReference type="EMBL" id="KAK9405778.1"/>
    </source>
</evidence>
<feature type="compositionally biased region" description="Basic and acidic residues" evidence="1">
    <location>
        <begin position="126"/>
        <end position="146"/>
    </location>
</feature>
<dbReference type="InterPro" id="IPR044926">
    <property type="entry name" value="RGS_subdomain_2"/>
</dbReference>
<dbReference type="PANTHER" id="PTHR10845">
    <property type="entry name" value="REGULATOR OF G PROTEIN SIGNALING"/>
    <property type="match status" value="1"/>
</dbReference>
<feature type="region of interest" description="Disordered" evidence="1">
    <location>
        <begin position="125"/>
        <end position="151"/>
    </location>
</feature>
<dbReference type="SMART" id="SM00315">
    <property type="entry name" value="RGS"/>
    <property type="match status" value="1"/>
</dbReference>
<dbReference type="InterPro" id="IPR034951">
    <property type="entry name" value="RGS_RGS3"/>
</dbReference>
<dbReference type="Proteomes" id="UP001474421">
    <property type="component" value="Unassembled WGS sequence"/>
</dbReference>
<feature type="compositionally biased region" description="Basic residues" evidence="1">
    <location>
        <begin position="261"/>
        <end position="270"/>
    </location>
</feature>
<evidence type="ECO:0000259" key="2">
    <source>
        <dbReference type="PROSITE" id="PS50132"/>
    </source>
</evidence>
<feature type="region of interest" description="Disordered" evidence="1">
    <location>
        <begin position="1"/>
        <end position="47"/>
    </location>
</feature>
<dbReference type="EMBL" id="JAOTOJ010000002">
    <property type="protein sequence ID" value="KAK9405778.1"/>
    <property type="molecule type" value="Genomic_DNA"/>
</dbReference>
<feature type="domain" description="RGS" evidence="2">
    <location>
        <begin position="300"/>
        <end position="416"/>
    </location>
</feature>
<reference evidence="3 4" key="1">
    <citation type="journal article" date="2024" name="Proc. Natl. Acad. Sci. U.S.A.">
        <title>The genetic regulatory architecture and epigenomic basis for age-related changes in rattlesnake venom.</title>
        <authorList>
            <person name="Hogan M.P."/>
            <person name="Holding M.L."/>
            <person name="Nystrom G.S."/>
            <person name="Colston T.J."/>
            <person name="Bartlett D.A."/>
            <person name="Mason A.J."/>
            <person name="Ellsworth S.A."/>
            <person name="Rautsaw R.M."/>
            <person name="Lawrence K.C."/>
            <person name="Strickland J.L."/>
            <person name="He B."/>
            <person name="Fraser P."/>
            <person name="Margres M.J."/>
            <person name="Gilbert D.M."/>
            <person name="Gibbs H.L."/>
            <person name="Parkinson C.L."/>
            <person name="Rokyta D.R."/>
        </authorList>
    </citation>
    <scope>NUCLEOTIDE SEQUENCE [LARGE SCALE GENOMIC DNA]</scope>
    <source>
        <strain evidence="3">DRR0105</strain>
    </source>
</reference>
<feature type="region of interest" description="Disordered" evidence="1">
    <location>
        <begin position="69"/>
        <end position="98"/>
    </location>
</feature>
<dbReference type="FunFam" id="1.10.167.10:FF:000001">
    <property type="entry name" value="Putative regulator of g-protein signaling 12"/>
    <property type="match status" value="1"/>
</dbReference>
<protein>
    <submittedName>
        <fullName evidence="3">Regulator of G-protein signaling 18-like</fullName>
    </submittedName>
</protein>
<dbReference type="InterPro" id="IPR016137">
    <property type="entry name" value="RGS"/>
</dbReference>
<dbReference type="SUPFAM" id="SSF48097">
    <property type="entry name" value="Regulator of G-protein signaling, RGS"/>
    <property type="match status" value="1"/>
</dbReference>
<name>A0AAW1BUV5_CROAD</name>
<accession>A0AAW1BUV5</accession>
<comment type="caution">
    <text evidence="3">The sequence shown here is derived from an EMBL/GenBank/DDBJ whole genome shotgun (WGS) entry which is preliminary data.</text>
</comment>
<proteinExistence type="predicted"/>
<evidence type="ECO:0000256" key="1">
    <source>
        <dbReference type="SAM" id="MobiDB-lite"/>
    </source>
</evidence>
<dbReference type="PRINTS" id="PR01301">
    <property type="entry name" value="RGSPROTEIN"/>
</dbReference>
<feature type="compositionally biased region" description="Pro residues" evidence="1">
    <location>
        <begin position="25"/>
        <end position="34"/>
    </location>
</feature>
<sequence length="427" mass="47402">MAPAHTPLSAQLRNQGAGGERPGRPGYPQPPTPRAQPAGLSAAPFDGGGTGSPWELLLLAAAAAAAADGLRRRSRSPGTRALLLGSSGRGAPPGPGRKMLSPLQKCGSEGCLVDCDFLPWQRSTLRKQDQSCEDPELRNDREKQEKPSTPSIRLDDTEVINCLQLPLQDPGGFWRSRSEGRLDQQGAPCQRGTEEGNKTGSGWSLPSPKSLRKERQLGEKLTAAKQHLRNFFGGSNKSLASSVESDVGSDCDGSHQNTQQKQKHPRKKNKKNFLRLWSSGNQDLQSLRPTSEEAQEWAESLEKLLLHPYGRAAFHAFLKSEFSEENLDFWMACEDYRKLRGCDKLQDSAKKIFDQYITIQAPKEVNLDSQTRDVTNRNILLPTRSCFDQAQKRIFGLMEKDSYPRFLRSLVYQELVQPDKEQPNGPL</sequence>
<feature type="region of interest" description="Disordered" evidence="1">
    <location>
        <begin position="173"/>
        <end position="211"/>
    </location>
</feature>
<dbReference type="Gene3D" id="1.10.167.10">
    <property type="entry name" value="Regulator of G-protein Signalling 4, domain 2"/>
    <property type="match status" value="1"/>
</dbReference>
<keyword evidence="4" id="KW-1185">Reference proteome</keyword>
<feature type="compositionally biased region" description="Low complexity" evidence="1">
    <location>
        <begin position="80"/>
        <end position="90"/>
    </location>
</feature>
<evidence type="ECO:0000313" key="4">
    <source>
        <dbReference type="Proteomes" id="UP001474421"/>
    </source>
</evidence>
<organism evidence="3 4">
    <name type="scientific">Crotalus adamanteus</name>
    <name type="common">Eastern diamondback rattlesnake</name>
    <dbReference type="NCBI Taxonomy" id="8729"/>
    <lineage>
        <taxon>Eukaryota</taxon>
        <taxon>Metazoa</taxon>
        <taxon>Chordata</taxon>
        <taxon>Craniata</taxon>
        <taxon>Vertebrata</taxon>
        <taxon>Euteleostomi</taxon>
        <taxon>Lepidosauria</taxon>
        <taxon>Squamata</taxon>
        <taxon>Bifurcata</taxon>
        <taxon>Unidentata</taxon>
        <taxon>Episquamata</taxon>
        <taxon>Toxicofera</taxon>
        <taxon>Serpentes</taxon>
        <taxon>Colubroidea</taxon>
        <taxon>Viperidae</taxon>
        <taxon>Crotalinae</taxon>
        <taxon>Crotalus</taxon>
    </lineage>
</organism>
<gene>
    <name evidence="3" type="ORF">NXF25_004552</name>
</gene>
<dbReference type="PANTHER" id="PTHR10845:SF242">
    <property type="entry name" value="NOVEL PROTEIN SIMILAR TO VERTEBRATE REGULATOR OF G-PROTEIN SIGNALLING FAMILY"/>
    <property type="match status" value="1"/>
</dbReference>
<dbReference type="PROSITE" id="PS50132">
    <property type="entry name" value="RGS"/>
    <property type="match status" value="1"/>
</dbReference>
<dbReference type="AlphaFoldDB" id="A0AAW1BUV5"/>
<dbReference type="CDD" id="cd08713">
    <property type="entry name" value="RGS_RGS3"/>
    <property type="match status" value="1"/>
</dbReference>
<dbReference type="Pfam" id="PF00615">
    <property type="entry name" value="RGS"/>
    <property type="match status" value="1"/>
</dbReference>
<feature type="region of interest" description="Disordered" evidence="1">
    <location>
        <begin position="243"/>
        <end position="270"/>
    </location>
</feature>
<dbReference type="InterPro" id="IPR036305">
    <property type="entry name" value="RGS_sf"/>
</dbReference>